<dbReference type="Proteomes" id="UP001610563">
    <property type="component" value="Unassembled WGS sequence"/>
</dbReference>
<gene>
    <name evidence="2" type="ORF">BJX66DRAFT_345802</name>
</gene>
<name>A0ABR4FGV0_9EURO</name>
<evidence type="ECO:0000256" key="1">
    <source>
        <dbReference type="SAM" id="MobiDB-lite"/>
    </source>
</evidence>
<protein>
    <submittedName>
        <fullName evidence="2">Uncharacterized protein</fullName>
    </submittedName>
</protein>
<feature type="compositionally biased region" description="Basic and acidic residues" evidence="1">
    <location>
        <begin position="22"/>
        <end position="37"/>
    </location>
</feature>
<comment type="caution">
    <text evidence="2">The sequence shown here is derived from an EMBL/GenBank/DDBJ whole genome shotgun (WGS) entry which is preliminary data.</text>
</comment>
<dbReference type="EMBL" id="JBFTWV010000422">
    <property type="protein sequence ID" value="KAL2782469.1"/>
    <property type="molecule type" value="Genomic_DNA"/>
</dbReference>
<evidence type="ECO:0000313" key="3">
    <source>
        <dbReference type="Proteomes" id="UP001610563"/>
    </source>
</evidence>
<keyword evidence="3" id="KW-1185">Reference proteome</keyword>
<sequence>MEQPSFPEFWLQASEEPAWPHFDNDGRYRDSPRDHHSDRVNLEARRIAARATKVTPTAVSTYVFGPCRLPGAHGSACACLGIAMTTTGAPAPTSLVSVTATTTITTTVTVATLAECATGGSCATYQCPLQRVYLVQVRDGRCQQQLLLGR</sequence>
<accession>A0ABR4FGV0</accession>
<organism evidence="2 3">
    <name type="scientific">Aspergillus keveii</name>
    <dbReference type="NCBI Taxonomy" id="714993"/>
    <lineage>
        <taxon>Eukaryota</taxon>
        <taxon>Fungi</taxon>
        <taxon>Dikarya</taxon>
        <taxon>Ascomycota</taxon>
        <taxon>Pezizomycotina</taxon>
        <taxon>Eurotiomycetes</taxon>
        <taxon>Eurotiomycetidae</taxon>
        <taxon>Eurotiales</taxon>
        <taxon>Aspergillaceae</taxon>
        <taxon>Aspergillus</taxon>
        <taxon>Aspergillus subgen. Nidulantes</taxon>
    </lineage>
</organism>
<evidence type="ECO:0000313" key="2">
    <source>
        <dbReference type="EMBL" id="KAL2782469.1"/>
    </source>
</evidence>
<proteinExistence type="predicted"/>
<feature type="region of interest" description="Disordered" evidence="1">
    <location>
        <begin position="17"/>
        <end position="37"/>
    </location>
</feature>
<reference evidence="2 3" key="1">
    <citation type="submission" date="2024-07" db="EMBL/GenBank/DDBJ databases">
        <title>Section-level genome sequencing and comparative genomics of Aspergillus sections Usti and Cavernicolus.</title>
        <authorList>
            <consortium name="Lawrence Berkeley National Laboratory"/>
            <person name="Nybo J.L."/>
            <person name="Vesth T.C."/>
            <person name="Theobald S."/>
            <person name="Frisvad J.C."/>
            <person name="Larsen T.O."/>
            <person name="Kjaerboelling I."/>
            <person name="Rothschild-Mancinelli K."/>
            <person name="Lyhne E.K."/>
            <person name="Kogle M.E."/>
            <person name="Barry K."/>
            <person name="Clum A."/>
            <person name="Na H."/>
            <person name="Ledsgaard L."/>
            <person name="Lin J."/>
            <person name="Lipzen A."/>
            <person name="Kuo A."/>
            <person name="Riley R."/>
            <person name="Mondo S."/>
            <person name="Labutti K."/>
            <person name="Haridas S."/>
            <person name="Pangalinan J."/>
            <person name="Salamov A.A."/>
            <person name="Simmons B.A."/>
            <person name="Magnuson J.K."/>
            <person name="Chen J."/>
            <person name="Drula E."/>
            <person name="Henrissat B."/>
            <person name="Wiebenga A."/>
            <person name="Lubbers R.J."/>
            <person name="Gomes A.C."/>
            <person name="Makela M.R."/>
            <person name="Stajich J."/>
            <person name="Grigoriev I.V."/>
            <person name="Mortensen U.H."/>
            <person name="De Vries R.P."/>
            <person name="Baker S.E."/>
            <person name="Andersen M.R."/>
        </authorList>
    </citation>
    <scope>NUCLEOTIDE SEQUENCE [LARGE SCALE GENOMIC DNA]</scope>
    <source>
        <strain evidence="2 3">CBS 209.92</strain>
    </source>
</reference>